<accession>A0AA89CTK8</accession>
<dbReference type="Proteomes" id="UP000030016">
    <property type="component" value="Unassembled WGS sequence"/>
</dbReference>
<gene>
    <name evidence="1" type="ORF">Z969_00180</name>
</gene>
<dbReference type="EMBL" id="JDRX01000001">
    <property type="protein sequence ID" value="KGN03424.1"/>
    <property type="molecule type" value="Genomic_DNA"/>
</dbReference>
<name>A0AA89CTK8_CLONO</name>
<dbReference type="NCBIfam" id="NF038110">
    <property type="entry name" value="Lys_methyl_FliB"/>
    <property type="match status" value="1"/>
</dbReference>
<dbReference type="AlphaFoldDB" id="A0AA89CTK8"/>
<evidence type="ECO:0008006" key="3">
    <source>
        <dbReference type="Google" id="ProtNLM"/>
    </source>
</evidence>
<evidence type="ECO:0000313" key="2">
    <source>
        <dbReference type="Proteomes" id="UP000030016"/>
    </source>
</evidence>
<dbReference type="Pfam" id="PF03692">
    <property type="entry name" value="CxxCxxCC"/>
    <property type="match status" value="1"/>
</dbReference>
<sequence length="274" mass="32914">MKKIIKQPIYYSNFVCNGSTCDENCCGRWNIWIDKKHYKELRKLKDKDIKYKINKYIKRYKNTDTSYDHYAEMGLESTGKCPFLTKEKLCEIQIKYGFDILPNVCKIYPRKLNKIFNTVERSLDISCPTAAEIILMNREGIKFQELEDEYIYNNTFSYVYDKKINYEILMDIRTFCIQIMKSRDYKIWERLIILGIFIGNMDELFTNDKFDNSIIEKNINEVKQLIVSGDMKEYLKSINSNTDFKIKITKEILDEIFYMDNHIDAKNRYIQCFF</sequence>
<organism evidence="1 2">
    <name type="scientific">Clostridium novyi A str. 4570</name>
    <dbReference type="NCBI Taxonomy" id="1444290"/>
    <lineage>
        <taxon>Bacteria</taxon>
        <taxon>Bacillati</taxon>
        <taxon>Bacillota</taxon>
        <taxon>Clostridia</taxon>
        <taxon>Eubacteriales</taxon>
        <taxon>Clostridiaceae</taxon>
        <taxon>Clostridium</taxon>
    </lineage>
</organism>
<reference evidence="1 2" key="1">
    <citation type="submission" date="2014-01" db="EMBL/GenBank/DDBJ databases">
        <title>Plasmidome dynamics in the species complex Clostridium novyi sensu lato converts strains of independent lineages into distinctly different pathogens.</title>
        <authorList>
            <person name="Skarin H."/>
            <person name="Segerman B."/>
        </authorList>
    </citation>
    <scope>NUCLEOTIDE SEQUENCE [LARGE SCALE GENOMIC DNA]</scope>
    <source>
        <strain evidence="1 2">4570</strain>
    </source>
</reference>
<dbReference type="InterPro" id="IPR005358">
    <property type="entry name" value="Puta_zinc/iron-chelating_dom"/>
</dbReference>
<proteinExistence type="predicted"/>
<evidence type="ECO:0000313" key="1">
    <source>
        <dbReference type="EMBL" id="KGN03424.1"/>
    </source>
</evidence>
<protein>
    <recommendedName>
        <fullName evidence="3">Flagellin lysine-N-methylase</fullName>
    </recommendedName>
</protein>
<dbReference type="RefSeq" id="WP_039247774.1">
    <property type="nucleotide sequence ID" value="NZ_JDRX01000001.1"/>
</dbReference>
<comment type="caution">
    <text evidence="1">The sequence shown here is derived from an EMBL/GenBank/DDBJ whole genome shotgun (WGS) entry which is preliminary data.</text>
</comment>